<keyword evidence="2" id="KW-1003">Cell membrane</keyword>
<evidence type="ECO:0000256" key="3">
    <source>
        <dbReference type="ARBA" id="ARBA00022597"/>
    </source>
</evidence>
<dbReference type="InterPro" id="IPR003593">
    <property type="entry name" value="AAA+_ATPase"/>
</dbReference>
<dbReference type="InterPro" id="IPR050107">
    <property type="entry name" value="ABC_carbohydrate_import_ATPase"/>
</dbReference>
<gene>
    <name evidence="8" type="ORF">WKW80_18950</name>
</gene>
<protein>
    <submittedName>
        <fullName evidence="8">Sugar ABC transporter ATP-binding protein</fullName>
    </submittedName>
</protein>
<dbReference type="PANTHER" id="PTHR43790:SF9">
    <property type="entry name" value="GALACTOFURANOSE TRANSPORTER ATP-BINDING PROTEIN YTFR"/>
    <property type="match status" value="1"/>
</dbReference>
<feature type="domain" description="ABC transporter" evidence="7">
    <location>
        <begin position="257"/>
        <end position="500"/>
    </location>
</feature>
<keyword evidence="5" id="KW-0547">Nucleotide-binding</keyword>
<keyword evidence="6 8" id="KW-0067">ATP-binding</keyword>
<keyword evidence="1" id="KW-0813">Transport</keyword>
<dbReference type="GO" id="GO:0005524">
    <property type="term" value="F:ATP binding"/>
    <property type="evidence" value="ECO:0007669"/>
    <property type="project" value="UniProtKB-KW"/>
</dbReference>
<keyword evidence="4" id="KW-0677">Repeat</keyword>
<feature type="domain" description="ABC transporter" evidence="7">
    <location>
        <begin position="2"/>
        <end position="243"/>
    </location>
</feature>
<evidence type="ECO:0000313" key="9">
    <source>
        <dbReference type="Proteomes" id="UP001363010"/>
    </source>
</evidence>
<evidence type="ECO:0000256" key="2">
    <source>
        <dbReference type="ARBA" id="ARBA00022475"/>
    </source>
</evidence>
<accession>A0ABU8W215</accession>
<dbReference type="SUPFAM" id="SSF52540">
    <property type="entry name" value="P-loop containing nucleoside triphosphate hydrolases"/>
    <property type="match status" value="2"/>
</dbReference>
<evidence type="ECO:0000256" key="5">
    <source>
        <dbReference type="ARBA" id="ARBA00022741"/>
    </source>
</evidence>
<dbReference type="CDD" id="cd03215">
    <property type="entry name" value="ABC_Carb_Monos_II"/>
    <property type="match status" value="1"/>
</dbReference>
<name>A0ABU8W215_9BURK</name>
<dbReference type="EMBL" id="JBBKZV010000011">
    <property type="protein sequence ID" value="MEJ8824082.1"/>
    <property type="molecule type" value="Genomic_DNA"/>
</dbReference>
<reference evidence="8 9" key="1">
    <citation type="submission" date="2024-03" db="EMBL/GenBank/DDBJ databases">
        <title>Novel species of the genus Variovorax.</title>
        <authorList>
            <person name="Liu Q."/>
            <person name="Xin Y.-H."/>
        </authorList>
    </citation>
    <scope>NUCLEOTIDE SEQUENCE [LARGE SCALE GENOMIC DNA]</scope>
    <source>
        <strain evidence="8 9">KACC 18501</strain>
    </source>
</reference>
<evidence type="ECO:0000256" key="6">
    <source>
        <dbReference type="ARBA" id="ARBA00022840"/>
    </source>
</evidence>
<evidence type="ECO:0000256" key="1">
    <source>
        <dbReference type="ARBA" id="ARBA00022448"/>
    </source>
</evidence>
<keyword evidence="3" id="KW-0762">Sugar transport</keyword>
<dbReference type="SMART" id="SM00382">
    <property type="entry name" value="AAA"/>
    <property type="match status" value="2"/>
</dbReference>
<evidence type="ECO:0000313" key="8">
    <source>
        <dbReference type="EMBL" id="MEJ8824082.1"/>
    </source>
</evidence>
<organism evidence="8 9">
    <name type="scientific">Variovorax humicola</name>
    <dbReference type="NCBI Taxonomy" id="1769758"/>
    <lineage>
        <taxon>Bacteria</taxon>
        <taxon>Pseudomonadati</taxon>
        <taxon>Pseudomonadota</taxon>
        <taxon>Betaproteobacteria</taxon>
        <taxon>Burkholderiales</taxon>
        <taxon>Comamonadaceae</taxon>
        <taxon>Variovorax</taxon>
    </lineage>
</organism>
<sequence length="500" mass="55834">MLEFRKVEKTFPGVRALKGIDFKVAKGEVVGLVGENGAGKSTLMKVIYGAYQHDGGEVLVNDRATKFANPREAMLQGIGMVFQEQSLIPSLSVMENIFLGFEQQFVKWGVIRWRRMAEAAKRQLAKVHLDVDPYTTTSQLSFAQRQMVELAKVLTLEERVHGDLVILLDEPTSVLSKEEVQLLFKLVRELRSRAAFIFVSHRLDEVIDISDRIYVLKDGEVVDVVQGEGAQAEKIQHRMVGREISKEYYREEKQRPYQDDVLVEARGMSLKGKYDDVSLKLRRGEVLSLVGVEGAGGEEIMRTIFGLERPDRGELKIKGHTVRQFSPANGVRCGVGYIPRERKIEGIVAGMSVFENMTLSQMGKYSAGGVMKRGAERKTAKEWVDRFEIKTPSVDANAGKLSGGNQQKVVISKWRSGGSDIILLDHPTRGVDVGAKENIYEVVREMSADGCGILLMADTLEEAIGLSHTVAVIKDGRIQQWFDCKPGAKPTLFDLVHYMT</sequence>
<dbReference type="PROSITE" id="PS50893">
    <property type="entry name" value="ABC_TRANSPORTER_2"/>
    <property type="match status" value="2"/>
</dbReference>
<dbReference type="Pfam" id="PF00005">
    <property type="entry name" value="ABC_tran"/>
    <property type="match status" value="2"/>
</dbReference>
<dbReference type="CDD" id="cd03216">
    <property type="entry name" value="ABC_Carb_Monos_I"/>
    <property type="match status" value="1"/>
</dbReference>
<proteinExistence type="predicted"/>
<evidence type="ECO:0000256" key="4">
    <source>
        <dbReference type="ARBA" id="ARBA00022737"/>
    </source>
</evidence>
<dbReference type="InterPro" id="IPR003439">
    <property type="entry name" value="ABC_transporter-like_ATP-bd"/>
</dbReference>
<dbReference type="Proteomes" id="UP001363010">
    <property type="component" value="Unassembled WGS sequence"/>
</dbReference>
<keyword evidence="9" id="KW-1185">Reference proteome</keyword>
<dbReference type="PANTHER" id="PTHR43790">
    <property type="entry name" value="CARBOHYDRATE TRANSPORT ATP-BINDING PROTEIN MG119-RELATED"/>
    <property type="match status" value="1"/>
</dbReference>
<keyword evidence="2" id="KW-0472">Membrane</keyword>
<comment type="caution">
    <text evidence="8">The sequence shown here is derived from an EMBL/GenBank/DDBJ whole genome shotgun (WGS) entry which is preliminary data.</text>
</comment>
<dbReference type="Gene3D" id="3.40.50.300">
    <property type="entry name" value="P-loop containing nucleotide triphosphate hydrolases"/>
    <property type="match status" value="2"/>
</dbReference>
<dbReference type="RefSeq" id="WP_340365117.1">
    <property type="nucleotide sequence ID" value="NZ_JBBKZV010000011.1"/>
</dbReference>
<evidence type="ECO:0000259" key="7">
    <source>
        <dbReference type="PROSITE" id="PS50893"/>
    </source>
</evidence>
<dbReference type="InterPro" id="IPR027417">
    <property type="entry name" value="P-loop_NTPase"/>
</dbReference>